<gene>
    <name evidence="1" type="ORF">RHAB15C_0000260</name>
</gene>
<keyword evidence="2" id="KW-1185">Reference proteome</keyword>
<reference evidence="1 2" key="1">
    <citation type="submission" date="2021-05" db="EMBL/GenBank/DDBJ databases">
        <title>Ecology and evolution of chlamydial symbionts of arthropods.</title>
        <authorList>
            <person name="Halter T."/>
            <person name="Sixt B.S."/>
            <person name="Toenshoff E.R."/>
            <person name="Koestlbacher S."/>
            <person name="Schulz F."/>
            <person name="Kostanjsek R."/>
            <person name="Collingro A."/>
            <person name="Hendrickx F."/>
            <person name="Horn M."/>
        </authorList>
    </citation>
    <scope>NUCLEOTIDE SEQUENCE [LARGE SCALE GENOMIC DNA]</scope>
    <source>
        <strain evidence="1 2">15C</strain>
    </source>
</reference>
<evidence type="ECO:0000313" key="2">
    <source>
        <dbReference type="Proteomes" id="UP000822862"/>
    </source>
</evidence>
<organism evidence="1 2">
    <name type="scientific">Candidatus Rhabdochlamydia porcellionis</name>
    <dbReference type="NCBI Taxonomy" id="225148"/>
    <lineage>
        <taxon>Bacteria</taxon>
        <taxon>Pseudomonadati</taxon>
        <taxon>Chlamydiota</taxon>
        <taxon>Chlamydiia</taxon>
        <taxon>Parachlamydiales</taxon>
        <taxon>Candidatus Rhabdochlamydiaceae</taxon>
        <taxon>Candidatus Rhabdochlamydia</taxon>
    </lineage>
</organism>
<sequence>MSLSILETSSLLKHLQGASTKVQVTQMDTVNQVTQMLQALADHSLSEAEEVAVISKIAGYVQLATLFLGPLLMLGGILATGGALSGFLGEAAAAGAQGSAQIIQAILGGTQGALEAVSSEKKANIQKDKMSTTNLQRSNDDILKTVEKEMQETKEYTEGAIKILNNDARIADQKTM</sequence>
<proteinExistence type="predicted"/>
<evidence type="ECO:0000313" key="1">
    <source>
        <dbReference type="EMBL" id="QZA58387.1"/>
    </source>
</evidence>
<dbReference type="RefSeq" id="WP_194845487.1">
    <property type="nucleotide sequence ID" value="NZ_CP075585.1"/>
</dbReference>
<accession>A0ABX8Z2Q5</accession>
<dbReference type="Proteomes" id="UP000822862">
    <property type="component" value="Chromosome"/>
</dbReference>
<name>A0ABX8Z2Q5_9BACT</name>
<protein>
    <submittedName>
        <fullName evidence="1">Uncharacterized protein</fullName>
    </submittedName>
</protein>
<dbReference type="EMBL" id="CP075585">
    <property type="protein sequence ID" value="QZA58387.1"/>
    <property type="molecule type" value="Genomic_DNA"/>
</dbReference>